<evidence type="ECO:0000256" key="5">
    <source>
        <dbReference type="SAM" id="MobiDB-lite"/>
    </source>
</evidence>
<keyword evidence="8" id="KW-1185">Reference proteome</keyword>
<dbReference type="AlphaFoldDB" id="A0AAD8HD39"/>
<feature type="domain" description="PPC" evidence="6">
    <location>
        <begin position="146"/>
        <end position="293"/>
    </location>
</feature>
<dbReference type="Pfam" id="PF03479">
    <property type="entry name" value="PCC"/>
    <property type="match status" value="1"/>
</dbReference>
<evidence type="ECO:0000259" key="6">
    <source>
        <dbReference type="PROSITE" id="PS51742"/>
    </source>
</evidence>
<dbReference type="SUPFAM" id="SSF117856">
    <property type="entry name" value="AF0104/ALDC/Ptd012-like"/>
    <property type="match status" value="1"/>
</dbReference>
<feature type="region of interest" description="Disordered" evidence="5">
    <location>
        <begin position="86"/>
        <end position="113"/>
    </location>
</feature>
<accession>A0AAD8HD39</accession>
<organism evidence="7 8">
    <name type="scientific">Heracleum sosnowskyi</name>
    <dbReference type="NCBI Taxonomy" id="360622"/>
    <lineage>
        <taxon>Eukaryota</taxon>
        <taxon>Viridiplantae</taxon>
        <taxon>Streptophyta</taxon>
        <taxon>Embryophyta</taxon>
        <taxon>Tracheophyta</taxon>
        <taxon>Spermatophyta</taxon>
        <taxon>Magnoliopsida</taxon>
        <taxon>eudicotyledons</taxon>
        <taxon>Gunneridae</taxon>
        <taxon>Pentapetalae</taxon>
        <taxon>asterids</taxon>
        <taxon>campanulids</taxon>
        <taxon>Apiales</taxon>
        <taxon>Apiaceae</taxon>
        <taxon>Apioideae</taxon>
        <taxon>apioid superclade</taxon>
        <taxon>Tordylieae</taxon>
        <taxon>Tordyliinae</taxon>
        <taxon>Heracleum</taxon>
    </lineage>
</organism>
<feature type="region of interest" description="Disordered" evidence="5">
    <location>
        <begin position="1"/>
        <end position="41"/>
    </location>
</feature>
<dbReference type="EMBL" id="JAUIZM010000009">
    <property type="protein sequence ID" value="KAK1364361.1"/>
    <property type="molecule type" value="Genomic_DNA"/>
</dbReference>
<comment type="subcellular location">
    <subcellularLocation>
        <location evidence="4">Nucleus</location>
    </subcellularLocation>
</comment>
<comment type="domain">
    <text evidence="4">The PPC domain mediates interactions between AHL proteins.</text>
</comment>
<evidence type="ECO:0000256" key="3">
    <source>
        <dbReference type="ARBA" id="ARBA00023163"/>
    </source>
</evidence>
<dbReference type="GO" id="GO:0003680">
    <property type="term" value="F:minor groove of adenine-thymine-rich DNA binding"/>
    <property type="evidence" value="ECO:0007669"/>
    <property type="project" value="UniProtKB-UniRule"/>
</dbReference>
<comment type="function">
    <text evidence="4">Transcription factor that specifically binds AT-rich DNA sequences related to the nuclear matrix attachment regions (MARs).</text>
</comment>
<reference evidence="7" key="1">
    <citation type="submission" date="2023-02" db="EMBL/GenBank/DDBJ databases">
        <title>Genome of toxic invasive species Heracleum sosnowskyi carries increased number of genes despite the absence of recent whole-genome duplications.</title>
        <authorList>
            <person name="Schelkunov M."/>
            <person name="Shtratnikova V."/>
            <person name="Makarenko M."/>
            <person name="Klepikova A."/>
            <person name="Omelchenko D."/>
            <person name="Novikova G."/>
            <person name="Obukhova E."/>
            <person name="Bogdanov V."/>
            <person name="Penin A."/>
            <person name="Logacheva M."/>
        </authorList>
    </citation>
    <scope>NUCLEOTIDE SEQUENCE</scope>
    <source>
        <strain evidence="7">Hsosn_3</strain>
        <tissue evidence="7">Leaf</tissue>
    </source>
</reference>
<keyword evidence="3 4" id="KW-0804">Transcription</keyword>
<gene>
    <name evidence="7" type="ORF">POM88_039922</name>
</gene>
<evidence type="ECO:0000256" key="1">
    <source>
        <dbReference type="ARBA" id="ARBA00023015"/>
    </source>
</evidence>
<evidence type="ECO:0000313" key="7">
    <source>
        <dbReference type="EMBL" id="KAK1364361.1"/>
    </source>
</evidence>
<dbReference type="InterPro" id="IPR039605">
    <property type="entry name" value="AHL"/>
</dbReference>
<reference evidence="7" key="2">
    <citation type="submission" date="2023-05" db="EMBL/GenBank/DDBJ databases">
        <authorList>
            <person name="Schelkunov M.I."/>
        </authorList>
    </citation>
    <scope>NUCLEOTIDE SEQUENCE</scope>
    <source>
        <strain evidence="7">Hsosn_3</strain>
        <tissue evidence="7">Leaf</tissue>
    </source>
</reference>
<dbReference type="Gene3D" id="3.30.1330.80">
    <property type="entry name" value="Hypothetical protein, similar to alpha- acetolactate decarboxylase, domain 2"/>
    <property type="match status" value="1"/>
</dbReference>
<proteinExistence type="predicted"/>
<dbReference type="InterPro" id="IPR005175">
    <property type="entry name" value="PPC_dom"/>
</dbReference>
<evidence type="ECO:0000256" key="4">
    <source>
        <dbReference type="RuleBase" id="RU367031"/>
    </source>
</evidence>
<keyword evidence="4" id="KW-0539">Nucleus</keyword>
<keyword evidence="2 4" id="KW-0238">DNA-binding</keyword>
<keyword evidence="1 4" id="KW-0805">Transcription regulation</keyword>
<dbReference type="PANTHER" id="PTHR31500:SF9">
    <property type="entry name" value="AT-HOOK MOTIF NUCLEAR-LOCALIZED PROTEIN 9"/>
    <property type="match status" value="1"/>
</dbReference>
<evidence type="ECO:0000256" key="2">
    <source>
        <dbReference type="ARBA" id="ARBA00023125"/>
    </source>
</evidence>
<dbReference type="PROSITE" id="PS51742">
    <property type="entry name" value="PPC"/>
    <property type="match status" value="1"/>
</dbReference>
<dbReference type="GO" id="GO:0005634">
    <property type="term" value="C:nucleus"/>
    <property type="evidence" value="ECO:0007669"/>
    <property type="project" value="UniProtKB-SubCell"/>
</dbReference>
<comment type="caution">
    <text evidence="7">The sequence shown here is derived from an EMBL/GenBank/DDBJ whole genome shotgun (WGS) entry which is preliminary data.</text>
</comment>
<dbReference type="Proteomes" id="UP001237642">
    <property type="component" value="Unassembled WGS sequence"/>
</dbReference>
<sequence>MDPRNAMSLSGSPSYYMPREMSGTVSGQGPGPESGFLFSPDDHFQTNIGSTPFGPTLQVDSSFTTSPHGVNVGAPAAVAVPEPLRRRRGRPRKYGPEGVVSLGLSPSSSTSLSKLMPFQKRGRGRPAGSGRKQQLAPLGAWLSGSAGMGFTPHVVNVAVGEDITAKIMSFLQQVSRAICILSATGVISTVTLRQPSLSGGTVTYEGRFEILCLSGSYLHNDGGSSQGQTGGLSISLANSDGGVIGGGVGGILIAASPVQVIIGSFMCSGLKTKSTANAGNTDRQIGDSPINQVQ</sequence>
<evidence type="ECO:0000313" key="8">
    <source>
        <dbReference type="Proteomes" id="UP001237642"/>
    </source>
</evidence>
<dbReference type="CDD" id="cd11378">
    <property type="entry name" value="DUF296"/>
    <property type="match status" value="1"/>
</dbReference>
<feature type="compositionally biased region" description="Low complexity" evidence="5">
    <location>
        <begin position="101"/>
        <end position="113"/>
    </location>
</feature>
<protein>
    <recommendedName>
        <fullName evidence="4">AT-hook motif nuclear-localized protein</fullName>
    </recommendedName>
</protein>
<name>A0AAD8HD39_9APIA</name>
<dbReference type="PANTHER" id="PTHR31500">
    <property type="entry name" value="AT-HOOK MOTIF NUCLEAR-LOCALIZED PROTEIN 9"/>
    <property type="match status" value="1"/>
</dbReference>